<feature type="domain" description="Myosin motor" evidence="11">
    <location>
        <begin position="1"/>
        <end position="152"/>
    </location>
</feature>
<dbReference type="GO" id="GO:0016020">
    <property type="term" value="C:membrane"/>
    <property type="evidence" value="ECO:0007669"/>
    <property type="project" value="TreeGrafter"/>
</dbReference>
<keyword evidence="3" id="KW-0067">ATP-binding</keyword>
<dbReference type="InterPro" id="IPR036961">
    <property type="entry name" value="Kinesin_motor_dom_sf"/>
</dbReference>
<evidence type="ECO:0000313" key="12">
    <source>
        <dbReference type="EMBL" id="KAF6060562.1"/>
    </source>
</evidence>
<dbReference type="GO" id="GO:0005524">
    <property type="term" value="F:ATP binding"/>
    <property type="evidence" value="ECO:0007669"/>
    <property type="project" value="UniProtKB-KW"/>
</dbReference>
<keyword evidence="7 8" id="KW-0009">Actin-binding</keyword>
<dbReference type="InterPro" id="IPR027417">
    <property type="entry name" value="P-loop_NTPase"/>
</dbReference>
<evidence type="ECO:0000256" key="5">
    <source>
        <dbReference type="ARBA" id="ARBA00023123"/>
    </source>
</evidence>
<dbReference type="Gene3D" id="3.30.70.1590">
    <property type="match status" value="1"/>
</dbReference>
<reference evidence="12 13" key="1">
    <citation type="submission" date="2020-03" db="EMBL/GenBank/DDBJ databases">
        <title>FDA dAtabase for Regulatory Grade micrObial Sequences (FDA-ARGOS): Supporting development and validation of Infectious Disease Dx tests.</title>
        <authorList>
            <person name="Campos J."/>
            <person name="Goldberg B."/>
            <person name="Tallon L."/>
            <person name="Sadzewicz L."/>
            <person name="Vavikolanu K."/>
            <person name="Mehta A."/>
            <person name="Aluvathingal J."/>
            <person name="Nadendla S."/>
            <person name="Nandy P."/>
            <person name="Geyer C."/>
            <person name="Yan Y."/>
            <person name="Sichtig H."/>
        </authorList>
    </citation>
    <scope>NUCLEOTIDE SEQUENCE [LARGE SCALE GENOMIC DNA]</scope>
    <source>
        <strain evidence="12 13">FDAARGOS_656</strain>
    </source>
</reference>
<dbReference type="GO" id="GO:0005737">
    <property type="term" value="C:cytoplasm"/>
    <property type="evidence" value="ECO:0007669"/>
    <property type="project" value="TreeGrafter"/>
</dbReference>
<dbReference type="PANTHER" id="PTHR13140:SF857">
    <property type="entry name" value="MYOSIN-11"/>
    <property type="match status" value="1"/>
</dbReference>
<protein>
    <submittedName>
        <fullName evidence="12">Myosin head (Motor domain) family protein</fullName>
    </submittedName>
</protein>
<comment type="caution">
    <text evidence="12">The sequence shown here is derived from an EMBL/GenBank/DDBJ whole genome shotgun (WGS) entry which is preliminary data.</text>
</comment>
<evidence type="ECO:0000256" key="2">
    <source>
        <dbReference type="ARBA" id="ARBA00022741"/>
    </source>
</evidence>
<evidence type="ECO:0000256" key="1">
    <source>
        <dbReference type="ARBA" id="ARBA00008314"/>
    </source>
</evidence>
<dbReference type="Gene3D" id="1.20.58.530">
    <property type="match status" value="1"/>
</dbReference>
<comment type="caution">
    <text evidence="8">Lacks conserved residue(s) required for the propagation of feature annotation.</text>
</comment>
<keyword evidence="5 8" id="KW-0518">Myosin</keyword>
<dbReference type="GO" id="GO:0051015">
    <property type="term" value="F:actin filament binding"/>
    <property type="evidence" value="ECO:0007669"/>
    <property type="project" value="TreeGrafter"/>
</dbReference>
<dbReference type="Gene3D" id="4.10.270.10">
    <property type="entry name" value="Myosin, subunit A"/>
    <property type="match status" value="1"/>
</dbReference>
<keyword evidence="2" id="KW-0547">Nucleotide-binding</keyword>
<dbReference type="PROSITE" id="PS51456">
    <property type="entry name" value="MYOSIN_MOTOR"/>
    <property type="match status" value="1"/>
</dbReference>
<evidence type="ECO:0000256" key="8">
    <source>
        <dbReference type="PROSITE-ProRule" id="PRU00782"/>
    </source>
</evidence>
<accession>A0A8H6BS85</accession>
<dbReference type="GO" id="GO:0007015">
    <property type="term" value="P:actin filament organization"/>
    <property type="evidence" value="ECO:0007669"/>
    <property type="project" value="TreeGrafter"/>
</dbReference>
<keyword evidence="4 9" id="KW-0175">Coiled coil</keyword>
<dbReference type="GO" id="GO:0016459">
    <property type="term" value="C:myosin complex"/>
    <property type="evidence" value="ECO:0007669"/>
    <property type="project" value="UniProtKB-KW"/>
</dbReference>
<dbReference type="SMART" id="SM00242">
    <property type="entry name" value="MYSc"/>
    <property type="match status" value="1"/>
</dbReference>
<feature type="region of interest" description="Disordered" evidence="10">
    <location>
        <begin position="1"/>
        <end position="27"/>
    </location>
</feature>
<evidence type="ECO:0000256" key="9">
    <source>
        <dbReference type="SAM" id="Coils"/>
    </source>
</evidence>
<proteinExistence type="inferred from homology"/>
<organism evidence="12 13">
    <name type="scientific">Candida albicans</name>
    <name type="common">Yeast</name>
    <dbReference type="NCBI Taxonomy" id="5476"/>
    <lineage>
        <taxon>Eukaryota</taxon>
        <taxon>Fungi</taxon>
        <taxon>Dikarya</taxon>
        <taxon>Ascomycota</taxon>
        <taxon>Saccharomycotina</taxon>
        <taxon>Pichiomycetes</taxon>
        <taxon>Debaryomycetaceae</taxon>
        <taxon>Candida/Lodderomyces clade</taxon>
        <taxon>Candida</taxon>
    </lineage>
</organism>
<evidence type="ECO:0000259" key="11">
    <source>
        <dbReference type="PROSITE" id="PS51456"/>
    </source>
</evidence>
<evidence type="ECO:0000256" key="4">
    <source>
        <dbReference type="ARBA" id="ARBA00023054"/>
    </source>
</evidence>
<dbReference type="GO" id="GO:0000146">
    <property type="term" value="F:microfilament motor activity"/>
    <property type="evidence" value="ECO:0007669"/>
    <property type="project" value="TreeGrafter"/>
</dbReference>
<evidence type="ECO:0000256" key="3">
    <source>
        <dbReference type="ARBA" id="ARBA00022840"/>
    </source>
</evidence>
<dbReference type="Gene3D" id="3.40.850.10">
    <property type="entry name" value="Kinesin motor domain"/>
    <property type="match status" value="1"/>
</dbReference>
<evidence type="ECO:0000256" key="7">
    <source>
        <dbReference type="ARBA" id="ARBA00023203"/>
    </source>
</evidence>
<dbReference type="InterPro" id="IPR001609">
    <property type="entry name" value="Myosin_head_motor_dom-like"/>
</dbReference>
<dbReference type="SUPFAM" id="SSF52540">
    <property type="entry name" value="P-loop containing nucleoside triphosphate hydrolases"/>
    <property type="match status" value="1"/>
</dbReference>
<keyword evidence="6" id="KW-0505">Motor protein</keyword>
<sequence length="258" mass="29788">MFINDPHINRPQTNGGGNSKLKTASQKHKDQLKTLMDQLESTEPHFVRCILPNLEKRANKFDKNLVLGQLRCNGVLEGIRITRAGYPNRMMFDEFIQRYSIICDNELSSPQNKTDCEIILKFVKLNPEDFKVGLTKIFFKNGILGKLEIIRDLALKNIFTDLQKVIRGNLTRLVLKQKIKEIQSAQIISRTMVTLDEIKSNSPWMRLFFHVKPLLEDSAKVLDSKKLQENLQTLTVKLKDSEKLTKGLETDNENYENK</sequence>
<name>A0A8H6BS85_CANAX</name>
<comment type="similarity">
    <text evidence="1 8">Belongs to the TRAFAC class myosin-kinesin ATPase superfamily. Myosin family.</text>
</comment>
<feature type="region of interest" description="Actin-binding" evidence="8">
    <location>
        <begin position="32"/>
        <end position="54"/>
    </location>
</feature>
<dbReference type="EMBL" id="JABWAD010000068">
    <property type="protein sequence ID" value="KAF6060562.1"/>
    <property type="molecule type" value="Genomic_DNA"/>
</dbReference>
<evidence type="ECO:0000313" key="13">
    <source>
        <dbReference type="Proteomes" id="UP000536275"/>
    </source>
</evidence>
<evidence type="ECO:0000256" key="10">
    <source>
        <dbReference type="SAM" id="MobiDB-lite"/>
    </source>
</evidence>
<dbReference type="PROSITE" id="PS50096">
    <property type="entry name" value="IQ"/>
    <property type="match status" value="1"/>
</dbReference>
<dbReference type="Pfam" id="PF00063">
    <property type="entry name" value="Myosin_head"/>
    <property type="match status" value="1"/>
</dbReference>
<feature type="coiled-coil region" evidence="9">
    <location>
        <begin position="224"/>
        <end position="258"/>
    </location>
</feature>
<dbReference type="Proteomes" id="UP000536275">
    <property type="component" value="Unassembled WGS sequence"/>
</dbReference>
<dbReference type="AlphaFoldDB" id="A0A8H6BS85"/>
<dbReference type="PANTHER" id="PTHR13140">
    <property type="entry name" value="MYOSIN"/>
    <property type="match status" value="1"/>
</dbReference>
<evidence type="ECO:0000256" key="6">
    <source>
        <dbReference type="ARBA" id="ARBA00023175"/>
    </source>
</evidence>
<gene>
    <name evidence="12" type="ORF">FOB64_006756</name>
</gene>